<feature type="region of interest" description="Disordered" evidence="1">
    <location>
        <begin position="172"/>
        <end position="230"/>
    </location>
</feature>
<evidence type="ECO:0000256" key="1">
    <source>
        <dbReference type="SAM" id="MobiDB-lite"/>
    </source>
</evidence>
<dbReference type="EMBL" id="JANAWD010000335">
    <property type="protein sequence ID" value="KAJ3481181.1"/>
    <property type="molecule type" value="Genomic_DNA"/>
</dbReference>
<feature type="compositionally biased region" description="Basic residues" evidence="1">
    <location>
        <begin position="208"/>
        <end position="219"/>
    </location>
</feature>
<feature type="region of interest" description="Disordered" evidence="1">
    <location>
        <begin position="131"/>
        <end position="156"/>
    </location>
</feature>
<name>A0AAD5UYM6_9APHY</name>
<evidence type="ECO:0000313" key="2">
    <source>
        <dbReference type="EMBL" id="KAJ3481181.1"/>
    </source>
</evidence>
<reference evidence="2" key="1">
    <citation type="submission" date="2022-07" db="EMBL/GenBank/DDBJ databases">
        <title>Genome Sequence of Physisporinus lineatus.</title>
        <authorList>
            <person name="Buettner E."/>
        </authorList>
    </citation>
    <scope>NUCLEOTIDE SEQUENCE</scope>
    <source>
        <strain evidence="2">VT162</strain>
    </source>
</reference>
<keyword evidence="3" id="KW-1185">Reference proteome</keyword>
<gene>
    <name evidence="2" type="ORF">NLI96_g7830</name>
</gene>
<dbReference type="Proteomes" id="UP001212997">
    <property type="component" value="Unassembled WGS sequence"/>
</dbReference>
<comment type="caution">
    <text evidence="2">The sequence shown here is derived from an EMBL/GenBank/DDBJ whole genome shotgun (WGS) entry which is preliminary data.</text>
</comment>
<evidence type="ECO:0000313" key="3">
    <source>
        <dbReference type="Proteomes" id="UP001212997"/>
    </source>
</evidence>
<dbReference type="AlphaFoldDB" id="A0AAD5UYM6"/>
<accession>A0AAD5UYM6</accession>
<protein>
    <submittedName>
        <fullName evidence="2">Uncharacterized protein</fullName>
    </submittedName>
</protein>
<sequence>MANQDDESKQQLTLGLLNPSVSIFPSCSFVATFNTNISFNLSFPYPTHHKTILSIRPISTNSRLLQSTRHRSLANALLHHLPVDPTNHAILSMFCVPAQNVVAEVQNVERSSQSHAQNDSEVLLGEVAGESDLETTEDNPGLEDGGDLTEDSEGEDELIDENILVQQYPQLYLPPSLPESGKNPNNEETLDRDINQSLNTITTPLPIRPRRRNVPRPRRKSDPFNCMFIPNKNSHNNPVFTREDPPVGTAPPPTCIPTIPTRSSTPEMVIGTIESWPSARADAAAAEYGDSLERGIASGAFEDISSEALKAFDFLLGSGRTSCPDDRFRDPRFRQRIEKVVRTIMECQVESFWGGKARKVKDRAEEYDRISRGGPRSRTFVGI</sequence>
<organism evidence="2 3">
    <name type="scientific">Meripilus lineatus</name>
    <dbReference type="NCBI Taxonomy" id="2056292"/>
    <lineage>
        <taxon>Eukaryota</taxon>
        <taxon>Fungi</taxon>
        <taxon>Dikarya</taxon>
        <taxon>Basidiomycota</taxon>
        <taxon>Agaricomycotina</taxon>
        <taxon>Agaricomycetes</taxon>
        <taxon>Polyporales</taxon>
        <taxon>Meripilaceae</taxon>
        <taxon>Meripilus</taxon>
    </lineage>
</organism>
<proteinExistence type="predicted"/>